<accession>A0A238YE88</accession>
<sequence>MTHPSHEHDLGFAQDLPRMVGRRRLIALMGGLGLASATGVPASALECVSLPWETAGPYPADGSNAKRGQTVNALIEDGVIRHDLRPSFGNLTPVADGVPLELELTLQDAAGCSPLSGHAIYVWHCDVAGKYSLYDTTDANYLRGVGLADADGKVRFTTIVPGCYDGRWPHIHFEVFQSVEAAVSGEASVLTAQIALPGETAATVYAGDSRYPDGARNLGRITLASDNVFADNSAEQLQQQTLAMTGDIATGYRGTVTIPVDFKAERSASRPPRSGGWFFGRKPPRPPSDN</sequence>
<organism evidence="3 4">
    <name type="scientific">Puniceibacterium sediminis</name>
    <dbReference type="NCBI Taxonomy" id="1608407"/>
    <lineage>
        <taxon>Bacteria</taxon>
        <taxon>Pseudomonadati</taxon>
        <taxon>Pseudomonadota</taxon>
        <taxon>Alphaproteobacteria</taxon>
        <taxon>Rhodobacterales</taxon>
        <taxon>Paracoccaceae</taxon>
        <taxon>Puniceibacterium</taxon>
    </lineage>
</organism>
<dbReference type="Gene3D" id="2.60.130.10">
    <property type="entry name" value="Aromatic compound dioxygenase"/>
    <property type="match status" value="1"/>
</dbReference>
<feature type="domain" description="Intradiol ring-cleavage dioxygenases" evidence="2">
    <location>
        <begin position="97"/>
        <end position="167"/>
    </location>
</feature>
<feature type="region of interest" description="Disordered" evidence="1">
    <location>
        <begin position="263"/>
        <end position="290"/>
    </location>
</feature>
<dbReference type="InterPro" id="IPR015889">
    <property type="entry name" value="Intradiol_dOase_core"/>
</dbReference>
<evidence type="ECO:0000259" key="2">
    <source>
        <dbReference type="Pfam" id="PF00775"/>
    </source>
</evidence>
<keyword evidence="3" id="KW-0560">Oxidoreductase</keyword>
<keyword evidence="3" id="KW-0223">Dioxygenase</keyword>
<evidence type="ECO:0000313" key="4">
    <source>
        <dbReference type="Proteomes" id="UP000198417"/>
    </source>
</evidence>
<dbReference type="AlphaFoldDB" id="A0A238YE88"/>
<dbReference type="RefSeq" id="WP_089272340.1">
    <property type="nucleotide sequence ID" value="NZ_FZNN01000016.1"/>
</dbReference>
<dbReference type="InterPro" id="IPR000627">
    <property type="entry name" value="Intradiol_dOase_C"/>
</dbReference>
<dbReference type="SUPFAM" id="SSF49482">
    <property type="entry name" value="Aromatic compound dioxygenase"/>
    <property type="match status" value="1"/>
</dbReference>
<dbReference type="EMBL" id="FZNN01000016">
    <property type="protein sequence ID" value="SNR69272.1"/>
    <property type="molecule type" value="Genomic_DNA"/>
</dbReference>
<dbReference type="PANTHER" id="PTHR34315:SF1">
    <property type="entry name" value="INTRADIOL RING-CLEAVAGE DIOXYGENASES DOMAIN-CONTAINING PROTEIN-RELATED"/>
    <property type="match status" value="1"/>
</dbReference>
<dbReference type="Pfam" id="PF00775">
    <property type="entry name" value="Dioxygenase_C"/>
    <property type="match status" value="1"/>
</dbReference>
<evidence type="ECO:0000256" key="1">
    <source>
        <dbReference type="SAM" id="MobiDB-lite"/>
    </source>
</evidence>
<dbReference type="PROSITE" id="PS51318">
    <property type="entry name" value="TAT"/>
    <property type="match status" value="1"/>
</dbReference>
<reference evidence="3 4" key="1">
    <citation type="submission" date="2017-06" db="EMBL/GenBank/DDBJ databases">
        <authorList>
            <person name="Kim H.J."/>
            <person name="Triplett B.A."/>
        </authorList>
    </citation>
    <scope>NUCLEOTIDE SEQUENCE [LARGE SCALE GENOMIC DNA]</scope>
    <source>
        <strain evidence="3 4">DSM 29052</strain>
    </source>
</reference>
<dbReference type="PANTHER" id="PTHR34315">
    <property type="match status" value="1"/>
</dbReference>
<evidence type="ECO:0000313" key="3">
    <source>
        <dbReference type="EMBL" id="SNR69272.1"/>
    </source>
</evidence>
<dbReference type="GO" id="GO:0008199">
    <property type="term" value="F:ferric iron binding"/>
    <property type="evidence" value="ECO:0007669"/>
    <property type="project" value="InterPro"/>
</dbReference>
<dbReference type="OrthoDB" id="9800887at2"/>
<gene>
    <name evidence="3" type="ORF">SAMN06265370_11658</name>
</gene>
<name>A0A238YE88_9RHOB</name>
<keyword evidence="4" id="KW-1185">Reference proteome</keyword>
<protein>
    <submittedName>
        <fullName evidence="3">Protocatechuate 3,4-dioxygenase beta subunit</fullName>
    </submittedName>
</protein>
<proteinExistence type="predicted"/>
<dbReference type="GO" id="GO:0016702">
    <property type="term" value="F:oxidoreductase activity, acting on single donors with incorporation of molecular oxygen, incorporation of two atoms of oxygen"/>
    <property type="evidence" value="ECO:0007669"/>
    <property type="project" value="InterPro"/>
</dbReference>
<dbReference type="InterPro" id="IPR006311">
    <property type="entry name" value="TAT_signal"/>
</dbReference>
<dbReference type="Proteomes" id="UP000198417">
    <property type="component" value="Unassembled WGS sequence"/>
</dbReference>